<feature type="domain" description="Radical SAM core" evidence="6">
    <location>
        <begin position="192"/>
        <end position="415"/>
    </location>
</feature>
<dbReference type="GO" id="GO:0046872">
    <property type="term" value="F:metal ion binding"/>
    <property type="evidence" value="ECO:0007669"/>
    <property type="project" value="UniProtKB-KW"/>
</dbReference>
<keyword evidence="4" id="KW-0408">Iron</keyword>
<dbReference type="GO" id="GO:0051536">
    <property type="term" value="F:iron-sulfur cluster binding"/>
    <property type="evidence" value="ECO:0007669"/>
    <property type="project" value="UniProtKB-KW"/>
</dbReference>
<dbReference type="PROSITE" id="PS51918">
    <property type="entry name" value="RADICAL_SAM"/>
    <property type="match status" value="1"/>
</dbReference>
<dbReference type="OrthoDB" id="9801424at2"/>
<evidence type="ECO:0000256" key="1">
    <source>
        <dbReference type="ARBA" id="ARBA00001966"/>
    </source>
</evidence>
<organism evidence="7 8">
    <name type="scientific">Aquimarina algiphila</name>
    <dbReference type="NCBI Taxonomy" id="2047982"/>
    <lineage>
        <taxon>Bacteria</taxon>
        <taxon>Pseudomonadati</taxon>
        <taxon>Bacteroidota</taxon>
        <taxon>Flavobacteriia</taxon>
        <taxon>Flavobacteriales</taxon>
        <taxon>Flavobacteriaceae</taxon>
        <taxon>Aquimarina</taxon>
    </lineage>
</organism>
<dbReference type="SFLD" id="SFLDS00029">
    <property type="entry name" value="Radical_SAM"/>
    <property type="match status" value="1"/>
</dbReference>
<evidence type="ECO:0000256" key="4">
    <source>
        <dbReference type="ARBA" id="ARBA00023004"/>
    </source>
</evidence>
<accession>A0A554VEM6</accession>
<keyword evidence="5" id="KW-0411">Iron-sulfur</keyword>
<gene>
    <name evidence="7" type="ORF">FOF46_22465</name>
</gene>
<evidence type="ECO:0000259" key="6">
    <source>
        <dbReference type="PROSITE" id="PS51918"/>
    </source>
</evidence>
<evidence type="ECO:0000313" key="8">
    <source>
        <dbReference type="Proteomes" id="UP000318833"/>
    </source>
</evidence>
<dbReference type="PANTHER" id="PTHR43409">
    <property type="entry name" value="ANAEROBIC MAGNESIUM-PROTOPORPHYRIN IX MONOMETHYL ESTER CYCLASE-RELATED"/>
    <property type="match status" value="1"/>
</dbReference>
<dbReference type="InterPro" id="IPR051198">
    <property type="entry name" value="BchE-like"/>
</dbReference>
<dbReference type="SFLD" id="SFLDG01082">
    <property type="entry name" value="B12-binding_domain_containing"/>
    <property type="match status" value="1"/>
</dbReference>
<keyword evidence="8" id="KW-1185">Reference proteome</keyword>
<evidence type="ECO:0000313" key="7">
    <source>
        <dbReference type="EMBL" id="TSE05538.1"/>
    </source>
</evidence>
<comment type="caution">
    <text evidence="7">The sequence shown here is derived from an EMBL/GenBank/DDBJ whole genome shotgun (WGS) entry which is preliminary data.</text>
</comment>
<dbReference type="Gene3D" id="3.80.30.20">
    <property type="entry name" value="tm_1862 like domain"/>
    <property type="match status" value="1"/>
</dbReference>
<dbReference type="InterPro" id="IPR007197">
    <property type="entry name" value="rSAM"/>
</dbReference>
<keyword evidence="2" id="KW-0949">S-adenosyl-L-methionine</keyword>
<dbReference type="EMBL" id="VLNR01000059">
    <property type="protein sequence ID" value="TSE05538.1"/>
    <property type="molecule type" value="Genomic_DNA"/>
</dbReference>
<dbReference type="AlphaFoldDB" id="A0A554VEM6"/>
<reference evidence="7 8" key="1">
    <citation type="submission" date="2019-07" db="EMBL/GenBank/DDBJ databases">
        <title>The draft genome sequence of Aquimarina algiphila M91.</title>
        <authorList>
            <person name="Meng X."/>
        </authorList>
    </citation>
    <scope>NUCLEOTIDE SEQUENCE [LARGE SCALE GENOMIC DNA]</scope>
    <source>
        <strain evidence="7 8">M91</strain>
    </source>
</reference>
<name>A0A554VEM6_9FLAO</name>
<dbReference type="SUPFAM" id="SSF102114">
    <property type="entry name" value="Radical SAM enzymes"/>
    <property type="match status" value="1"/>
</dbReference>
<dbReference type="SMART" id="SM00729">
    <property type="entry name" value="Elp3"/>
    <property type="match status" value="1"/>
</dbReference>
<comment type="cofactor">
    <cofactor evidence="1">
        <name>[4Fe-4S] cluster</name>
        <dbReference type="ChEBI" id="CHEBI:49883"/>
    </cofactor>
</comment>
<dbReference type="GO" id="GO:0005829">
    <property type="term" value="C:cytosol"/>
    <property type="evidence" value="ECO:0007669"/>
    <property type="project" value="TreeGrafter"/>
</dbReference>
<dbReference type="InterPro" id="IPR058240">
    <property type="entry name" value="rSAM_sf"/>
</dbReference>
<protein>
    <submittedName>
        <fullName evidence="7">Radical SAM protein</fullName>
    </submittedName>
</protein>
<keyword evidence="3" id="KW-0479">Metal-binding</keyword>
<evidence type="ECO:0000256" key="5">
    <source>
        <dbReference type="ARBA" id="ARBA00023014"/>
    </source>
</evidence>
<proteinExistence type="predicted"/>
<sequence>MSSSKRILFLNPPGKKIYIRDYYCSKVSKAYYLPQPVDLLMQSAFFNEPDYKILVMDCIAEKISETNAYKKIKCFKPNYIIGQIGAVSLIEDQLFYNIVKKENPNTIIACSGDALLEKYGEKFQKYKWLDAIITNFFKNGFRQLIEGGEKIEGLVYRQEGEFVVKDSKRSKPMDMAVPKQHFFMGNYRMPFANAFPMATVLTNYACPYPCTFCIMSTLPYTTRTAASIITELKELKAKGYKFIYFSDQTFFQSKTITREVLEWMIEDNYGINWMCFSRVDVLNEKELRLMKAAGCTLIMFGVEWAEDDLLTHYKKHYTTQQIEKTFALSKKIGIKRLGTFLIGVPGQSKASILNTIAFAKKIDADYASFNVAVPRSNTSFRTEALKEGLIDDSLEVMDQSGNEVTIGTGLLSRKELQQLKNKAYRSFYFRPKYILKRLLSLRNWTELKIHFKEGWYILKSLLN</sequence>
<dbReference type="RefSeq" id="WP_109436881.1">
    <property type="nucleotide sequence ID" value="NZ_CANMIK010000066.1"/>
</dbReference>
<dbReference type="InterPro" id="IPR006638">
    <property type="entry name" value="Elp3/MiaA/NifB-like_rSAM"/>
</dbReference>
<dbReference type="PANTHER" id="PTHR43409:SF16">
    <property type="entry name" value="SLR0320 PROTEIN"/>
    <property type="match status" value="1"/>
</dbReference>
<dbReference type="GO" id="GO:0003824">
    <property type="term" value="F:catalytic activity"/>
    <property type="evidence" value="ECO:0007669"/>
    <property type="project" value="InterPro"/>
</dbReference>
<evidence type="ECO:0000256" key="2">
    <source>
        <dbReference type="ARBA" id="ARBA00022691"/>
    </source>
</evidence>
<dbReference type="Pfam" id="PF04055">
    <property type="entry name" value="Radical_SAM"/>
    <property type="match status" value="1"/>
</dbReference>
<dbReference type="InterPro" id="IPR023404">
    <property type="entry name" value="rSAM_horseshoe"/>
</dbReference>
<evidence type="ECO:0000256" key="3">
    <source>
        <dbReference type="ARBA" id="ARBA00022723"/>
    </source>
</evidence>
<dbReference type="Proteomes" id="UP000318833">
    <property type="component" value="Unassembled WGS sequence"/>
</dbReference>